<name>A0A9Q1GJI9_9CARY</name>
<organism evidence="1 2">
    <name type="scientific">Carnegiea gigantea</name>
    <dbReference type="NCBI Taxonomy" id="171969"/>
    <lineage>
        <taxon>Eukaryota</taxon>
        <taxon>Viridiplantae</taxon>
        <taxon>Streptophyta</taxon>
        <taxon>Embryophyta</taxon>
        <taxon>Tracheophyta</taxon>
        <taxon>Spermatophyta</taxon>
        <taxon>Magnoliopsida</taxon>
        <taxon>eudicotyledons</taxon>
        <taxon>Gunneridae</taxon>
        <taxon>Pentapetalae</taxon>
        <taxon>Caryophyllales</taxon>
        <taxon>Cactineae</taxon>
        <taxon>Cactaceae</taxon>
        <taxon>Cactoideae</taxon>
        <taxon>Echinocereeae</taxon>
        <taxon>Carnegiea</taxon>
    </lineage>
</organism>
<dbReference type="OrthoDB" id="1194411at2759"/>
<sequence length="302" mass="34307">MANLSVTTEGELTAFLAFWLSRFVLHSGKEVIRPEIFRISLAPMELGYIYHGLREAASHRDHLGKASIIFPSHYIIGWLAESCPCLYGPREHSECPGDFPTLICYAGLLCSKLSLPQARHVFRDKRYHSFRARSYHEESHNNRGVIDMGLPDEDFKFILSIRSSVLPVRVRAELLRFIRALRLQRSVMELTHAHAYLQRQEIGAKFYLSSKIKEIFGVVKTNAKIKESVDMDQVKALSDQDLTYCSEIAHIEGQLNNLSSETSKVKQSSIEAESQLKCSPCSKKREAEQVKAYLVEAGFSKL</sequence>
<proteinExistence type="predicted"/>
<gene>
    <name evidence="1" type="ORF">Cgig2_006263</name>
</gene>
<keyword evidence="2" id="KW-1185">Reference proteome</keyword>
<evidence type="ECO:0008006" key="3">
    <source>
        <dbReference type="Google" id="ProtNLM"/>
    </source>
</evidence>
<protein>
    <recommendedName>
        <fullName evidence="3">Aminotransferase-like plant mobile domain-containing protein</fullName>
    </recommendedName>
</protein>
<accession>A0A9Q1GJI9</accession>
<evidence type="ECO:0000313" key="1">
    <source>
        <dbReference type="EMBL" id="KAJ8421871.1"/>
    </source>
</evidence>
<evidence type="ECO:0000313" key="2">
    <source>
        <dbReference type="Proteomes" id="UP001153076"/>
    </source>
</evidence>
<dbReference type="Proteomes" id="UP001153076">
    <property type="component" value="Unassembled WGS sequence"/>
</dbReference>
<reference evidence="1" key="1">
    <citation type="submission" date="2022-04" db="EMBL/GenBank/DDBJ databases">
        <title>Carnegiea gigantea Genome sequencing and assembly v2.</title>
        <authorList>
            <person name="Copetti D."/>
            <person name="Sanderson M.J."/>
            <person name="Burquez A."/>
            <person name="Wojciechowski M.F."/>
        </authorList>
    </citation>
    <scope>NUCLEOTIDE SEQUENCE</scope>
    <source>
        <strain evidence="1">SGP5-SGP5p</strain>
        <tissue evidence="1">Aerial part</tissue>
    </source>
</reference>
<dbReference type="AlphaFoldDB" id="A0A9Q1GJI9"/>
<comment type="caution">
    <text evidence="1">The sequence shown here is derived from an EMBL/GenBank/DDBJ whole genome shotgun (WGS) entry which is preliminary data.</text>
</comment>
<dbReference type="EMBL" id="JAKOGI010002492">
    <property type="protein sequence ID" value="KAJ8421871.1"/>
    <property type="molecule type" value="Genomic_DNA"/>
</dbReference>